<sequence>MNKVFLLISVLLLSGCQSAVQSDEYQSMTPKIDVYNFFDGRVHAWGIVQNRNGELVQRFKVDINGSVDGDGRLVLDERFNYGYGDGVKHRVWTISKSGNGYIGSAPDIATTAMGTIYGNALRWQYEMDLPVDDTTYRVVFDDWMWAFDNCSLMNRSYIKKFGFVVAEVTIFMKNMDSKRGCTGGLH</sequence>
<accession>A0ABT7EP18</accession>
<reference evidence="2 3" key="1">
    <citation type="submission" date="2023-05" db="EMBL/GenBank/DDBJ databases">
        <title>Pseudoalteromonas ardens sp. nov., Pseudoalteromonas obscura sp. nov., and Pseudoalteromonas umbrosa sp. nov., isolated from the coral Montipora capitata.</title>
        <authorList>
            <person name="Thomas E.M."/>
            <person name="Smith E.M."/>
            <person name="Papke E."/>
            <person name="Shlafstein M.D."/>
            <person name="Oline D.K."/>
            <person name="Videau P."/>
            <person name="Saw J.H."/>
            <person name="Strangman W.K."/>
            <person name="Ushijima B."/>
        </authorList>
    </citation>
    <scope>NUCLEOTIDE SEQUENCE [LARGE SCALE GENOMIC DNA]</scope>
    <source>
        <strain evidence="2 3">P94</strain>
    </source>
</reference>
<comment type="caution">
    <text evidence="2">The sequence shown here is derived from an EMBL/GenBank/DDBJ whole genome shotgun (WGS) entry which is preliminary data.</text>
</comment>
<gene>
    <name evidence="2" type="ORF">QNM18_17040</name>
</gene>
<dbReference type="RefSeq" id="WP_284137910.1">
    <property type="nucleotide sequence ID" value="NZ_JASJUT010000007.1"/>
</dbReference>
<proteinExistence type="predicted"/>
<name>A0ABT7EP18_9GAMM</name>
<dbReference type="Pfam" id="PF12915">
    <property type="entry name" value="DUF3833"/>
    <property type="match status" value="1"/>
</dbReference>
<keyword evidence="3" id="KW-1185">Reference proteome</keyword>
<protein>
    <submittedName>
        <fullName evidence="2">DUF3833 domain-containing protein</fullName>
    </submittedName>
</protein>
<dbReference type="Proteomes" id="UP001231915">
    <property type="component" value="Unassembled WGS sequence"/>
</dbReference>
<dbReference type="InterPro" id="IPR024409">
    <property type="entry name" value="DUF3833"/>
</dbReference>
<evidence type="ECO:0000313" key="3">
    <source>
        <dbReference type="Proteomes" id="UP001231915"/>
    </source>
</evidence>
<evidence type="ECO:0000256" key="1">
    <source>
        <dbReference type="SAM" id="SignalP"/>
    </source>
</evidence>
<feature type="chain" id="PRO_5046863168" evidence="1">
    <location>
        <begin position="20"/>
        <end position="186"/>
    </location>
</feature>
<keyword evidence="1" id="KW-0732">Signal</keyword>
<dbReference type="EMBL" id="JASJUT010000007">
    <property type="protein sequence ID" value="MDK2596758.1"/>
    <property type="molecule type" value="Genomic_DNA"/>
</dbReference>
<organism evidence="2 3">
    <name type="scientific">Pseudoalteromonas obscura</name>
    <dbReference type="NCBI Taxonomy" id="3048491"/>
    <lineage>
        <taxon>Bacteria</taxon>
        <taxon>Pseudomonadati</taxon>
        <taxon>Pseudomonadota</taxon>
        <taxon>Gammaproteobacteria</taxon>
        <taxon>Alteromonadales</taxon>
        <taxon>Pseudoalteromonadaceae</taxon>
        <taxon>Pseudoalteromonas</taxon>
    </lineage>
</organism>
<feature type="signal peptide" evidence="1">
    <location>
        <begin position="1"/>
        <end position="19"/>
    </location>
</feature>
<evidence type="ECO:0000313" key="2">
    <source>
        <dbReference type="EMBL" id="MDK2596758.1"/>
    </source>
</evidence>
<dbReference type="PROSITE" id="PS51257">
    <property type="entry name" value="PROKAR_LIPOPROTEIN"/>
    <property type="match status" value="1"/>
</dbReference>